<sequence length="235" mass="28209">MELRYSRELRGMIYFEVYGFSYAKYGRKRYAEFDGLVLSSFRPIKVLVPDPTDVSLRRERLVPKYVVLKTSSNERVVINENDVVINIYDTKELKRWTGKKTTIPYRVVARLYTTRHRWLVPWVQVPSYIVSTETLLLLATYWVRTRRGERLGVKMLWLRGLDDIERFVKEIQYEEGALILHKKVFVYVPKPSSVHYRDLHRALKKLEMEEEFGESEEEIFERYSEEEEEHSIPLF</sequence>
<name>A0A7J3Z7E5_9CREN</name>
<comment type="caution">
    <text evidence="1">The sequence shown here is derived from an EMBL/GenBank/DDBJ whole genome shotgun (WGS) entry which is preliminary data.</text>
</comment>
<evidence type="ECO:0000313" key="1">
    <source>
        <dbReference type="EMBL" id="HHQ50602.1"/>
    </source>
</evidence>
<accession>A0A7J3Z7E5</accession>
<proteinExistence type="predicted"/>
<gene>
    <name evidence="1" type="ORF">ENM66_04545</name>
</gene>
<protein>
    <submittedName>
        <fullName evidence="1">Uncharacterized protein</fullName>
    </submittedName>
</protein>
<dbReference type="EMBL" id="DRYQ01000065">
    <property type="protein sequence ID" value="HHQ50602.1"/>
    <property type="molecule type" value="Genomic_DNA"/>
</dbReference>
<reference evidence="1" key="1">
    <citation type="journal article" date="2020" name="mSystems">
        <title>Genome- and Community-Level Interaction Insights into Carbon Utilization and Element Cycling Functions of Hydrothermarchaeota in Hydrothermal Sediment.</title>
        <authorList>
            <person name="Zhou Z."/>
            <person name="Liu Y."/>
            <person name="Xu W."/>
            <person name="Pan J."/>
            <person name="Luo Z.H."/>
            <person name="Li M."/>
        </authorList>
    </citation>
    <scope>NUCLEOTIDE SEQUENCE [LARGE SCALE GENOMIC DNA]</scope>
    <source>
        <strain evidence="1">SpSt-1105</strain>
    </source>
</reference>
<organism evidence="1">
    <name type="scientific">Ignisphaera aggregans</name>
    <dbReference type="NCBI Taxonomy" id="334771"/>
    <lineage>
        <taxon>Archaea</taxon>
        <taxon>Thermoproteota</taxon>
        <taxon>Thermoprotei</taxon>
        <taxon>Desulfurococcales</taxon>
        <taxon>Desulfurococcaceae</taxon>
        <taxon>Ignisphaera</taxon>
    </lineage>
</organism>
<dbReference type="AlphaFoldDB" id="A0A7J3Z7E5"/>